<organism evidence="1 2">
    <name type="scientific">Clonostachys solani</name>
    <dbReference type="NCBI Taxonomy" id="160281"/>
    <lineage>
        <taxon>Eukaryota</taxon>
        <taxon>Fungi</taxon>
        <taxon>Dikarya</taxon>
        <taxon>Ascomycota</taxon>
        <taxon>Pezizomycotina</taxon>
        <taxon>Sordariomycetes</taxon>
        <taxon>Hypocreomycetidae</taxon>
        <taxon>Hypocreales</taxon>
        <taxon>Bionectriaceae</taxon>
        <taxon>Clonostachys</taxon>
    </lineage>
</organism>
<evidence type="ECO:0000313" key="1">
    <source>
        <dbReference type="EMBL" id="CAH0048723.1"/>
    </source>
</evidence>
<protein>
    <submittedName>
        <fullName evidence="1">Uncharacterized protein</fullName>
    </submittedName>
</protein>
<name>A0A9N9Z437_9HYPO</name>
<sequence length="69" mass="7655">METVRIGIAEMTHSVTWLKFHDHKGAWCSEVEARANQDEAQISQHAMAGKTSFNIEITSSQNQVAVPSL</sequence>
<keyword evidence="2" id="KW-1185">Reference proteome</keyword>
<dbReference type="Proteomes" id="UP000775872">
    <property type="component" value="Unassembled WGS sequence"/>
</dbReference>
<proteinExistence type="predicted"/>
<comment type="caution">
    <text evidence="1">The sequence shown here is derived from an EMBL/GenBank/DDBJ whole genome shotgun (WGS) entry which is preliminary data.</text>
</comment>
<reference evidence="1" key="1">
    <citation type="submission" date="2021-10" db="EMBL/GenBank/DDBJ databases">
        <authorList>
            <person name="Piombo E."/>
        </authorList>
    </citation>
    <scope>NUCLEOTIDE SEQUENCE</scope>
</reference>
<evidence type="ECO:0000313" key="2">
    <source>
        <dbReference type="Proteomes" id="UP000775872"/>
    </source>
</evidence>
<dbReference type="AlphaFoldDB" id="A0A9N9Z437"/>
<dbReference type="OrthoDB" id="10340200at2759"/>
<accession>A0A9N9Z437</accession>
<dbReference type="EMBL" id="CABFOC020000035">
    <property type="protein sequence ID" value="CAH0048723.1"/>
    <property type="molecule type" value="Genomic_DNA"/>
</dbReference>
<gene>
    <name evidence="1" type="ORF">CSOL1703_00000670</name>
</gene>